<reference evidence="1" key="1">
    <citation type="submission" date="2019-03" db="EMBL/GenBank/DDBJ databases">
        <title>Single cell metagenomics reveals metabolic interactions within the superorganism composed of flagellate Streblomastix strix and complex community of Bacteroidetes bacteria on its surface.</title>
        <authorList>
            <person name="Treitli S.C."/>
            <person name="Kolisko M."/>
            <person name="Husnik F."/>
            <person name="Keeling P."/>
            <person name="Hampl V."/>
        </authorList>
    </citation>
    <scope>NUCLEOTIDE SEQUENCE</scope>
    <source>
        <strain evidence="1">STM</strain>
    </source>
</reference>
<sequence>MPNNNSNGMLEDFISFLISPEDELLPIVHSTLDEIEKKGLSNYSPAHKPKAIIHPWLSWQEDPETPLRLSITKKYVTMDEVTCSKLINWLKVLFQQ</sequence>
<dbReference type="Pfam" id="PF11536">
    <property type="entry name" value="DUF3226"/>
    <property type="match status" value="1"/>
</dbReference>
<protein>
    <submittedName>
        <fullName evidence="1">Uncharacterized protein</fullName>
    </submittedName>
</protein>
<accession>A0A5J4RTQ4</accession>
<comment type="caution">
    <text evidence="1">The sequence shown here is derived from an EMBL/GenBank/DDBJ whole genome shotgun (WGS) entry which is preliminary data.</text>
</comment>
<evidence type="ECO:0000313" key="1">
    <source>
        <dbReference type="EMBL" id="KAA6337376.1"/>
    </source>
</evidence>
<proteinExistence type="predicted"/>
<name>A0A5J4RTQ4_9ZZZZ</name>
<organism evidence="1">
    <name type="scientific">termite gut metagenome</name>
    <dbReference type="NCBI Taxonomy" id="433724"/>
    <lineage>
        <taxon>unclassified sequences</taxon>
        <taxon>metagenomes</taxon>
        <taxon>organismal metagenomes</taxon>
    </lineage>
</organism>
<dbReference type="InterPro" id="IPR024508">
    <property type="entry name" value="DUF3226"/>
</dbReference>
<gene>
    <name evidence="1" type="ORF">EZS27_014545</name>
</gene>
<dbReference type="EMBL" id="SNRY01000705">
    <property type="protein sequence ID" value="KAA6337376.1"/>
    <property type="molecule type" value="Genomic_DNA"/>
</dbReference>
<dbReference type="AlphaFoldDB" id="A0A5J4RTQ4"/>